<dbReference type="GO" id="GO:0071949">
    <property type="term" value="F:FAD binding"/>
    <property type="evidence" value="ECO:0007669"/>
    <property type="project" value="InterPro"/>
</dbReference>
<dbReference type="EMBL" id="JACHHU010000025">
    <property type="protein sequence ID" value="MBB6544185.1"/>
    <property type="molecule type" value="Genomic_DNA"/>
</dbReference>
<dbReference type="UniPathway" id="UPA00232"/>
<comment type="similarity">
    <text evidence="3">Belongs to the UbiH/COQ6 family.</text>
</comment>
<dbReference type="SUPFAM" id="SSF51905">
    <property type="entry name" value="FAD/NAD(P)-binding domain"/>
    <property type="match status" value="1"/>
</dbReference>
<comment type="cofactor">
    <cofactor evidence="1">
        <name>FAD</name>
        <dbReference type="ChEBI" id="CHEBI:57692"/>
    </cofactor>
</comment>
<dbReference type="AlphaFoldDB" id="A0A7X0TUK9"/>
<dbReference type="PANTHER" id="PTHR43876">
    <property type="entry name" value="UBIQUINONE BIOSYNTHESIS MONOOXYGENASE COQ6, MITOCHONDRIAL"/>
    <property type="match status" value="1"/>
</dbReference>
<accession>A0A7X0TUK9</accession>
<evidence type="ECO:0000256" key="3">
    <source>
        <dbReference type="ARBA" id="ARBA00005349"/>
    </source>
</evidence>
<evidence type="ECO:0000256" key="2">
    <source>
        <dbReference type="ARBA" id="ARBA00004749"/>
    </source>
</evidence>
<comment type="caution">
    <text evidence="9">The sequence shown here is derived from an EMBL/GenBank/DDBJ whole genome shotgun (WGS) entry which is preliminary data.</text>
</comment>
<dbReference type="InterPro" id="IPR051205">
    <property type="entry name" value="UbiH/COQ6_monooxygenase"/>
</dbReference>
<dbReference type="Proteomes" id="UP000537141">
    <property type="component" value="Unassembled WGS sequence"/>
</dbReference>
<name>A0A7X0TUK9_9GAMM</name>
<dbReference type="PRINTS" id="PR00420">
    <property type="entry name" value="RNGMNOXGNASE"/>
</dbReference>
<proteinExistence type="inferred from homology"/>
<keyword evidence="4" id="KW-0285">Flavoprotein</keyword>
<dbReference type="PANTHER" id="PTHR43876:SF7">
    <property type="entry name" value="UBIQUINONE BIOSYNTHESIS MONOOXYGENASE COQ6, MITOCHONDRIAL"/>
    <property type="match status" value="1"/>
</dbReference>
<dbReference type="RefSeq" id="WP_184425068.1">
    <property type="nucleotide sequence ID" value="NZ_AP027362.1"/>
</dbReference>
<evidence type="ECO:0000259" key="8">
    <source>
        <dbReference type="Pfam" id="PF01494"/>
    </source>
</evidence>
<evidence type="ECO:0000313" key="10">
    <source>
        <dbReference type="Proteomes" id="UP000537141"/>
    </source>
</evidence>
<dbReference type="InterPro" id="IPR018168">
    <property type="entry name" value="Ubi_Hdrlase_CS"/>
</dbReference>
<dbReference type="Pfam" id="PF01494">
    <property type="entry name" value="FAD_binding_3"/>
    <property type="match status" value="1"/>
</dbReference>
<dbReference type="GO" id="GO:0006744">
    <property type="term" value="P:ubiquinone biosynthetic process"/>
    <property type="evidence" value="ECO:0007669"/>
    <property type="project" value="UniProtKB-UniPathway"/>
</dbReference>
<keyword evidence="7" id="KW-0503">Monooxygenase</keyword>
<keyword evidence="5" id="KW-0274">FAD</keyword>
<dbReference type="PROSITE" id="PS01304">
    <property type="entry name" value="UBIH"/>
    <property type="match status" value="1"/>
</dbReference>
<dbReference type="Gene3D" id="3.50.50.60">
    <property type="entry name" value="FAD/NAD(P)-binding domain"/>
    <property type="match status" value="2"/>
</dbReference>
<dbReference type="EC" id="1.14.13.-" evidence="9"/>
<evidence type="ECO:0000313" key="9">
    <source>
        <dbReference type="EMBL" id="MBB6544185.1"/>
    </source>
</evidence>
<sequence length="402" mass="44222">MQKFDILIVGGGIVGLTTALAIRKLTTLTVAIVDTAELTPLSLVPETRVSAINIASQQLFENLGVWQKIIELRLQPYQHMHVWDKAGSGHIDFSSTQLSLSPSLDQLGWIIENKVTRQALWQQAELDEGIHFFTQEKLTNLSIGESEVFASFTSQAPIIAKLVIGADGAQSWVRKQMQVSLTFSDYDHHAIVATVKCSQEHNNTAWQVFLPTGPLALLPLYQHNMCSIVWSTSPQEAQRLMALPAEEFAKELTAQSDAKLGNITLQSERFTFPLTMRFAQDFVQDKVILVGDAAHTIHPLAGQGVNLGLLDAAALAQTLAENNQSVNAKSLASFQRWRKAEASDMIAAMALLKKAFEPHHPVINAIRGLGLSALNKLTPLKSVLIKQALGFKTHQPELTKKQ</sequence>
<keyword evidence="6 9" id="KW-0560">Oxidoreductase</keyword>
<dbReference type="GO" id="GO:0019168">
    <property type="term" value="F:2-polyprenylphenol 6-hydroxylase activity"/>
    <property type="evidence" value="ECO:0007669"/>
    <property type="project" value="TreeGrafter"/>
</dbReference>
<evidence type="ECO:0000256" key="6">
    <source>
        <dbReference type="ARBA" id="ARBA00023002"/>
    </source>
</evidence>
<protein>
    <submittedName>
        <fullName evidence="9">2-octaprenylphenol hydroxylase</fullName>
        <ecNumber evidence="9">1.14.13.-</ecNumber>
    </submittedName>
</protein>
<evidence type="ECO:0000256" key="4">
    <source>
        <dbReference type="ARBA" id="ARBA00022630"/>
    </source>
</evidence>
<dbReference type="InterPro" id="IPR002938">
    <property type="entry name" value="FAD-bd"/>
</dbReference>
<evidence type="ECO:0000256" key="1">
    <source>
        <dbReference type="ARBA" id="ARBA00001974"/>
    </source>
</evidence>
<dbReference type="InterPro" id="IPR036188">
    <property type="entry name" value="FAD/NAD-bd_sf"/>
</dbReference>
<feature type="domain" description="FAD-binding" evidence="8">
    <location>
        <begin position="4"/>
        <end position="346"/>
    </location>
</feature>
<reference evidence="9 10" key="1">
    <citation type="submission" date="2020-08" db="EMBL/GenBank/DDBJ databases">
        <title>Genomic Encyclopedia of Type Strains, Phase IV (KMG-IV): sequencing the most valuable type-strain genomes for metagenomic binning, comparative biology and taxonomic classification.</title>
        <authorList>
            <person name="Goeker M."/>
        </authorList>
    </citation>
    <scope>NUCLEOTIDE SEQUENCE [LARGE SCALE GENOMIC DNA]</scope>
    <source>
        <strain evidence="9 10">DSM 26287</strain>
    </source>
</reference>
<keyword evidence="10" id="KW-1185">Reference proteome</keyword>
<organism evidence="9 10">
    <name type="scientific">Thalassotalea piscium</name>
    <dbReference type="NCBI Taxonomy" id="1230533"/>
    <lineage>
        <taxon>Bacteria</taxon>
        <taxon>Pseudomonadati</taxon>
        <taxon>Pseudomonadota</taxon>
        <taxon>Gammaproteobacteria</taxon>
        <taxon>Alteromonadales</taxon>
        <taxon>Colwelliaceae</taxon>
        <taxon>Thalassotalea</taxon>
    </lineage>
</organism>
<gene>
    <name evidence="9" type="ORF">HNQ55_002713</name>
</gene>
<comment type="pathway">
    <text evidence="2">Cofactor biosynthesis; ubiquinone biosynthesis.</text>
</comment>
<dbReference type="InterPro" id="IPR010971">
    <property type="entry name" value="UbiH/COQ6"/>
</dbReference>
<evidence type="ECO:0000256" key="5">
    <source>
        <dbReference type="ARBA" id="ARBA00022827"/>
    </source>
</evidence>
<evidence type="ECO:0000256" key="7">
    <source>
        <dbReference type="ARBA" id="ARBA00023033"/>
    </source>
</evidence>
<dbReference type="NCBIfam" id="TIGR01988">
    <property type="entry name" value="Ubi-OHases"/>
    <property type="match status" value="1"/>
</dbReference>